<dbReference type="EMBL" id="KN847003">
    <property type="protein sequence ID" value="KIW87470.1"/>
    <property type="molecule type" value="Genomic_DNA"/>
</dbReference>
<dbReference type="OrthoDB" id="4161679at2759"/>
<feature type="compositionally biased region" description="Polar residues" evidence="1">
    <location>
        <begin position="17"/>
        <end position="26"/>
    </location>
</feature>
<accession>A0A0D2H9B9</accession>
<reference evidence="2" key="1">
    <citation type="submission" date="2015-01" db="EMBL/GenBank/DDBJ databases">
        <title>The Genome Sequence of Cladophialophora bantiana CBS 173.52.</title>
        <authorList>
            <consortium name="The Broad Institute Genomics Platform"/>
            <person name="Cuomo C."/>
            <person name="de Hoog S."/>
            <person name="Gorbushina A."/>
            <person name="Stielow B."/>
            <person name="Teixiera M."/>
            <person name="Abouelleil A."/>
            <person name="Chapman S.B."/>
            <person name="Priest M."/>
            <person name="Young S.K."/>
            <person name="Wortman J."/>
            <person name="Nusbaum C."/>
            <person name="Birren B."/>
        </authorList>
    </citation>
    <scope>NUCLEOTIDE SEQUENCE [LARGE SCALE GENOMIC DNA]</scope>
    <source>
        <strain evidence="2">CBS 173.52</strain>
    </source>
</reference>
<dbReference type="VEuPathDB" id="FungiDB:Z519_11793"/>
<proteinExistence type="predicted"/>
<sequence length="109" mass="10965">MSTLSGQQGAGSKENPPGQSSLGSISNIVLNRYLGSSSVDRGYQGSQSQTSNPEKSSSETVRTSDALSGLGSSDEGEGTRGTTAGEFAGEGPSVHTEAQRSLAEGASHS</sequence>
<dbReference type="GeneID" id="27704721"/>
<feature type="compositionally biased region" description="Low complexity" evidence="1">
    <location>
        <begin position="80"/>
        <end position="91"/>
    </location>
</feature>
<feature type="compositionally biased region" description="Low complexity" evidence="1">
    <location>
        <begin position="64"/>
        <end position="73"/>
    </location>
</feature>
<dbReference type="AlphaFoldDB" id="A0A0D2H9B9"/>
<feature type="region of interest" description="Disordered" evidence="1">
    <location>
        <begin position="38"/>
        <end position="109"/>
    </location>
</feature>
<feature type="region of interest" description="Disordered" evidence="1">
    <location>
        <begin position="1"/>
        <end position="26"/>
    </location>
</feature>
<organism evidence="2 3">
    <name type="scientific">Cladophialophora bantiana (strain ATCC 10958 / CBS 173.52 / CDC B-1940 / NIH 8579)</name>
    <name type="common">Xylohypha bantiana</name>
    <dbReference type="NCBI Taxonomy" id="1442370"/>
    <lineage>
        <taxon>Eukaryota</taxon>
        <taxon>Fungi</taxon>
        <taxon>Dikarya</taxon>
        <taxon>Ascomycota</taxon>
        <taxon>Pezizomycotina</taxon>
        <taxon>Eurotiomycetes</taxon>
        <taxon>Chaetothyriomycetidae</taxon>
        <taxon>Chaetothyriales</taxon>
        <taxon>Herpotrichiellaceae</taxon>
        <taxon>Cladophialophora</taxon>
    </lineage>
</organism>
<evidence type="ECO:0000313" key="3">
    <source>
        <dbReference type="Proteomes" id="UP000053789"/>
    </source>
</evidence>
<dbReference type="HOGENOM" id="CLU_2109058_0_0_1"/>
<evidence type="ECO:0000256" key="1">
    <source>
        <dbReference type="SAM" id="MobiDB-lite"/>
    </source>
</evidence>
<evidence type="ECO:0000313" key="2">
    <source>
        <dbReference type="EMBL" id="KIW87470.1"/>
    </source>
</evidence>
<protein>
    <submittedName>
        <fullName evidence="2">Uncharacterized protein</fullName>
    </submittedName>
</protein>
<feature type="compositionally biased region" description="Polar residues" evidence="1">
    <location>
        <begin position="38"/>
        <end position="63"/>
    </location>
</feature>
<keyword evidence="3" id="KW-1185">Reference proteome</keyword>
<dbReference type="Proteomes" id="UP000053789">
    <property type="component" value="Unassembled WGS sequence"/>
</dbReference>
<name>A0A0D2H9B9_CLAB1</name>
<dbReference type="RefSeq" id="XP_016614139.1">
    <property type="nucleotide sequence ID" value="XM_016769503.1"/>
</dbReference>
<gene>
    <name evidence="2" type="ORF">Z519_11793</name>
</gene>